<evidence type="ECO:0000256" key="1">
    <source>
        <dbReference type="ARBA" id="ARBA00008857"/>
    </source>
</evidence>
<dbReference type="CDD" id="cd01189">
    <property type="entry name" value="INT_ICEBs1_C_like"/>
    <property type="match status" value="1"/>
</dbReference>
<comment type="similarity">
    <text evidence="1">Belongs to the 'phage' integrase family.</text>
</comment>
<dbReference type="OrthoDB" id="9785687at2"/>
<evidence type="ECO:0000313" key="7">
    <source>
        <dbReference type="Proteomes" id="UP000198281"/>
    </source>
</evidence>
<evidence type="ECO:0000313" key="6">
    <source>
        <dbReference type="EMBL" id="SNT06255.1"/>
    </source>
</evidence>
<evidence type="ECO:0000256" key="3">
    <source>
        <dbReference type="ARBA" id="ARBA00023125"/>
    </source>
</evidence>
<dbReference type="RefSeq" id="WP_089221044.1">
    <property type="nucleotide sequence ID" value="NZ_FZOS01000035.1"/>
</dbReference>
<feature type="domain" description="Tyr recombinase" evidence="5">
    <location>
        <begin position="174"/>
        <end position="376"/>
    </location>
</feature>
<sequence>MASVSKRAWTHNGVKKEAWAVRYHDEKGVRRSKQFDQKKAADAFKRKVEREIEDGTHTPDGDSDTVDAVSREFVRHTEMRWRDGRIGRGRYEHLNRLVEANVVPILGRIRFRDLKASDVEGFYRDLVAKGLAPFTARSRVLDFAEVEKFARRRGHLKTQPVRDALAELRGIPRPRIRTFTSDEAARLLRVAGAHRPHAKVRFCAMMNLFVNLAAFCGMRQGEILGLTTASIDPERRIIRVRHNLTCYDELKGPKTASGVRDIPMPSHIIDLLDVWMRDHYVEDPRSLIFRTPKGTRIDAGNIHYSWRRLLEQAGLDHDDRPFHFHALRHFAASWMIANGLPVTDVAGLLGHCKFDTTLQVYAHSVLRPALRHETMERMVAALPSPALAA</sequence>
<keyword evidence="4" id="KW-0233">DNA recombination</keyword>
<evidence type="ECO:0000256" key="4">
    <source>
        <dbReference type="ARBA" id="ARBA00023172"/>
    </source>
</evidence>
<dbReference type="Gene3D" id="1.10.150.130">
    <property type="match status" value="1"/>
</dbReference>
<keyword evidence="7" id="KW-1185">Reference proteome</keyword>
<organism evidence="6 7">
    <name type="scientific">Edaphosphingomonas laterariae</name>
    <dbReference type="NCBI Taxonomy" id="861865"/>
    <lineage>
        <taxon>Bacteria</taxon>
        <taxon>Pseudomonadati</taxon>
        <taxon>Pseudomonadota</taxon>
        <taxon>Alphaproteobacteria</taxon>
        <taxon>Sphingomonadales</taxon>
        <taxon>Rhizorhabdaceae</taxon>
        <taxon>Edaphosphingomonas</taxon>
    </lineage>
</organism>
<dbReference type="EMBL" id="FZOS01000035">
    <property type="protein sequence ID" value="SNT06255.1"/>
    <property type="molecule type" value="Genomic_DNA"/>
</dbReference>
<reference evidence="7" key="1">
    <citation type="submission" date="2017-06" db="EMBL/GenBank/DDBJ databases">
        <authorList>
            <person name="Varghese N."/>
            <person name="Submissions S."/>
        </authorList>
    </citation>
    <scope>NUCLEOTIDE SEQUENCE [LARGE SCALE GENOMIC DNA]</scope>
    <source>
        <strain evidence="7">LNB2</strain>
    </source>
</reference>
<dbReference type="InterPro" id="IPR011010">
    <property type="entry name" value="DNA_brk_join_enz"/>
</dbReference>
<keyword evidence="3" id="KW-0238">DNA-binding</keyword>
<dbReference type="InterPro" id="IPR010998">
    <property type="entry name" value="Integrase_recombinase_N"/>
</dbReference>
<dbReference type="Gene3D" id="1.10.443.10">
    <property type="entry name" value="Intergrase catalytic core"/>
    <property type="match status" value="1"/>
</dbReference>
<dbReference type="Pfam" id="PF00589">
    <property type="entry name" value="Phage_integrase"/>
    <property type="match status" value="1"/>
</dbReference>
<accession>A0A239JK96</accession>
<dbReference type="AlphaFoldDB" id="A0A239JK96"/>
<dbReference type="SUPFAM" id="SSF56349">
    <property type="entry name" value="DNA breaking-rejoining enzymes"/>
    <property type="match status" value="1"/>
</dbReference>
<dbReference type="GO" id="GO:0003677">
    <property type="term" value="F:DNA binding"/>
    <property type="evidence" value="ECO:0007669"/>
    <property type="project" value="UniProtKB-KW"/>
</dbReference>
<dbReference type="PANTHER" id="PTHR30349:SF64">
    <property type="entry name" value="PROPHAGE INTEGRASE INTD-RELATED"/>
    <property type="match status" value="1"/>
</dbReference>
<keyword evidence="2" id="KW-0229">DNA integration</keyword>
<protein>
    <submittedName>
        <fullName evidence="6">Site-specific recombinase XerD</fullName>
    </submittedName>
</protein>
<dbReference type="GO" id="GO:0006310">
    <property type="term" value="P:DNA recombination"/>
    <property type="evidence" value="ECO:0007669"/>
    <property type="project" value="UniProtKB-KW"/>
</dbReference>
<evidence type="ECO:0000259" key="5">
    <source>
        <dbReference type="PROSITE" id="PS51898"/>
    </source>
</evidence>
<dbReference type="Proteomes" id="UP000198281">
    <property type="component" value="Unassembled WGS sequence"/>
</dbReference>
<proteinExistence type="inferred from homology"/>
<dbReference type="InterPro" id="IPR050090">
    <property type="entry name" value="Tyrosine_recombinase_XerCD"/>
</dbReference>
<dbReference type="GO" id="GO:0015074">
    <property type="term" value="P:DNA integration"/>
    <property type="evidence" value="ECO:0007669"/>
    <property type="project" value="UniProtKB-KW"/>
</dbReference>
<dbReference type="InterPro" id="IPR013762">
    <property type="entry name" value="Integrase-like_cat_sf"/>
</dbReference>
<name>A0A239JK96_9SPHN</name>
<gene>
    <name evidence="6" type="ORF">SAMN06295912_13547</name>
</gene>
<dbReference type="PROSITE" id="PS51898">
    <property type="entry name" value="TYR_RECOMBINASE"/>
    <property type="match status" value="1"/>
</dbReference>
<dbReference type="InterPro" id="IPR002104">
    <property type="entry name" value="Integrase_catalytic"/>
</dbReference>
<evidence type="ECO:0000256" key="2">
    <source>
        <dbReference type="ARBA" id="ARBA00022908"/>
    </source>
</evidence>
<dbReference type="PANTHER" id="PTHR30349">
    <property type="entry name" value="PHAGE INTEGRASE-RELATED"/>
    <property type="match status" value="1"/>
</dbReference>